<dbReference type="InterPro" id="IPR036866">
    <property type="entry name" value="RibonucZ/Hydroxyglut_hydro"/>
</dbReference>
<accession>A0A9Q9UEI8</accession>
<feature type="compositionally biased region" description="Acidic residues" evidence="1">
    <location>
        <begin position="1400"/>
        <end position="1421"/>
    </location>
</feature>
<protein>
    <recommendedName>
        <fullName evidence="2">Jacalin-type lectin domain-containing protein</fullName>
    </recommendedName>
</protein>
<comment type="caution">
    <text evidence="3">The sequence shown here is derived from an EMBL/GenBank/DDBJ whole genome shotgun (WGS) entry which is preliminary data.</text>
</comment>
<dbReference type="Gene3D" id="2.100.10.30">
    <property type="entry name" value="Jacalin-like lectin domain"/>
    <property type="match status" value="1"/>
</dbReference>
<dbReference type="Pfam" id="PF01419">
    <property type="entry name" value="Jacalin"/>
    <property type="match status" value="1"/>
</dbReference>
<name>A0A9Q9UEI8_FUSFU</name>
<dbReference type="InterPro" id="IPR036404">
    <property type="entry name" value="Jacalin-like_lectin_dom_sf"/>
</dbReference>
<organism evidence="3 4">
    <name type="scientific">Fusarium fujikuroi</name>
    <name type="common">Bakanae and foot rot disease fungus</name>
    <name type="synonym">Gibberella fujikuroi</name>
    <dbReference type="NCBI Taxonomy" id="5127"/>
    <lineage>
        <taxon>Eukaryota</taxon>
        <taxon>Fungi</taxon>
        <taxon>Dikarya</taxon>
        <taxon>Ascomycota</taxon>
        <taxon>Pezizomycotina</taxon>
        <taxon>Sordariomycetes</taxon>
        <taxon>Hypocreomycetidae</taxon>
        <taxon>Hypocreales</taxon>
        <taxon>Nectriaceae</taxon>
        <taxon>Fusarium</taxon>
        <taxon>Fusarium fujikuroi species complex</taxon>
    </lineage>
</organism>
<feature type="domain" description="Jacalin-type lectin" evidence="2">
    <location>
        <begin position="518"/>
        <end position="630"/>
    </location>
</feature>
<evidence type="ECO:0000259" key="2">
    <source>
        <dbReference type="Pfam" id="PF01419"/>
    </source>
</evidence>
<feature type="region of interest" description="Disordered" evidence="1">
    <location>
        <begin position="1525"/>
        <end position="1583"/>
    </location>
</feature>
<dbReference type="EMBL" id="CABFJX010000392">
    <property type="protein sequence ID" value="VTT78253.1"/>
    <property type="molecule type" value="Genomic_DNA"/>
</dbReference>
<feature type="compositionally biased region" description="Basic residues" evidence="1">
    <location>
        <begin position="1547"/>
        <end position="1560"/>
    </location>
</feature>
<evidence type="ECO:0000313" key="4">
    <source>
        <dbReference type="Proteomes" id="UP000760494"/>
    </source>
</evidence>
<feature type="compositionally biased region" description="Basic and acidic residues" evidence="1">
    <location>
        <begin position="1120"/>
        <end position="1130"/>
    </location>
</feature>
<feature type="compositionally biased region" description="Basic and acidic residues" evidence="1">
    <location>
        <begin position="1525"/>
        <end position="1535"/>
    </location>
</feature>
<proteinExistence type="predicted"/>
<dbReference type="Proteomes" id="UP000760494">
    <property type="component" value="Unassembled WGS sequence"/>
</dbReference>
<feature type="compositionally biased region" description="Basic residues" evidence="1">
    <location>
        <begin position="1214"/>
        <end position="1226"/>
    </location>
</feature>
<sequence length="1583" mass="175932">MGYVLLAPYNDSMHLGQGFNSFLQRPCIDGAVKLTQADLQTQAARAGGPSNVSQVVSYSSRFVEKISDVVRSMNISAASSIKLGTIEVSGNSLSVDEAKFAGSDMNAVISVKVINQITTAIQNPTFLPLEKSENMSEQPRKMTSERFFKIYGDSYISGFMEGGDLHGIVSMKVLDASKKSNVETALKGAMNGSAGEFTLSEGTATSTIEAAVQETESTVTVNWSGGGQIKNDDAEWTLDSLIRAASAFPGRVAACPQKTYAILTPYSRNRSFVKWAEENEITVPDFSPIQQYTHDLLDSFMEFKSNLGRIQAVIANPLAYEPSRFNNAVNLNIEALVIERQAIKKEMAKIVGIIDKLNNNPSELITEEVQSPEVWAFRLPVLIESSAVDTRLSDLQTARVINGFCDNDPTQDTIEPPTTAGLGSEMKDSIKNVQDKVQEKEKEIEKEAPAAEICSTSIKEHLIPQERAFVDSEDNKRKYSQYRFDRSAGKPSGGFFVDAVVLEKAMYPVSWPVSIEISLRVWGNGKVKLVRTMYQQTYQTHGTDRGETQTSMTLNLEEGEVVNRVRLGKGNDHGGMTGVGFVELHTSKSRKASVGSAELCDEVVECLPYDGCTGLKGFWGGKGDLIDRLGPIWVENFQVPVPLGDCSIHILIKDRESVEYAFIMDGGVDSGEYSASKAIILALDYVKGYLGSQYGIEEKKIRFNLWVVTHWDADHFRGMMDLIANFGEKNKKKRVKKNSKEIEVELPEPTGWMAEIFVEDPFLYCGRLEEPFTSQAVSEIPPGSEVQYRIRLIGYLVEQSSLGFSLTAGESARGLDMLSGVKIFNADGTPEPSELDDSRPRFCIVGADGYGIAVPRFQQDVNRNQSSILAVLFWPGNDGQCCFYAGGDGFPELEIKIISEFLKKSSIVKLGNGLDLLKLDHHGSSQENIYGGDLREVKLTRDMKIADMPIGIFRARNYLVTPGNLHGHPTYDVVMCLVDLLRIATGITEDGRPRGRVWTTRSPYWATKKTPTTKDLSVYHNKDLQEILEKDLQAYRDDTKEDLEIGMLLATEAEVSQKHLDRAKALKAWKTKILQQAAILDGKNPTNYQVEKKVAAEWVEMWNMPSSDEEEEPKTDNSIQEEKETQTQKEEAEEATASTQLDYVDITQDDVMNIRFGGHEMWNGICSQGVVPAPIDPFFIVHFSWVDAVFQPVEYLGRDGNPKDYKPEPSVLPRHSKRPPRNKTAQKQKIVDPRLTKSKTLKMGEESLVIRLTKQDDLFYVDERSSFFHDSSNQEKSPDSDIDLSMPDLYVPIGRYGSQALKDHKLLTNISEIGGHSAIDNLKGTSSKGFYPLQLGSTTLKTDFCTVASLATGIDTMRSSPGITTRDISSTFKTNAQFERSAAILESTFMKGLKATGSELELENEDEKDAESSMEEEVDEDFVPDAAWEDEDIEIDKVLKTLETLNKDYQEAWKNSQPPGGNGKRQKRTVERMKNGVSKMREINEKAEKEVADIDPALFFGDVGKISQEMIEKLLVMAVTYIPPKPEKKKRDGKGVEGNPVQSNLVKRGRKTVKNRASKKPKSEGLKGTSKSKIQPIGKKVHI</sequence>
<reference evidence="3" key="1">
    <citation type="submission" date="2019-05" db="EMBL/GenBank/DDBJ databases">
        <authorList>
            <person name="Piombo E."/>
        </authorList>
    </citation>
    <scope>NUCLEOTIDE SEQUENCE</scope>
    <source>
        <strain evidence="3">C2S</strain>
    </source>
</reference>
<evidence type="ECO:0000256" key="1">
    <source>
        <dbReference type="SAM" id="MobiDB-lite"/>
    </source>
</evidence>
<dbReference type="SUPFAM" id="SSF51101">
    <property type="entry name" value="Mannose-binding lectins"/>
    <property type="match status" value="1"/>
</dbReference>
<feature type="compositionally biased region" description="Basic and acidic residues" evidence="1">
    <location>
        <begin position="1196"/>
        <end position="1207"/>
    </location>
</feature>
<feature type="region of interest" description="Disordered" evidence="1">
    <location>
        <begin position="1398"/>
        <end position="1421"/>
    </location>
</feature>
<feature type="region of interest" description="Disordered" evidence="1">
    <location>
        <begin position="1196"/>
        <end position="1229"/>
    </location>
</feature>
<feature type="region of interest" description="Disordered" evidence="1">
    <location>
        <begin position="1104"/>
        <end position="1140"/>
    </location>
</feature>
<dbReference type="InterPro" id="IPR001229">
    <property type="entry name" value="Jacalin-like_lectin_dom"/>
</dbReference>
<gene>
    <name evidence="3" type="ORF">C2S_10974</name>
</gene>
<dbReference type="Gene3D" id="3.60.15.10">
    <property type="entry name" value="Ribonuclease Z/Hydroxyacylglutathione hydrolase-like"/>
    <property type="match status" value="1"/>
</dbReference>
<evidence type="ECO:0000313" key="3">
    <source>
        <dbReference type="EMBL" id="VTT78253.1"/>
    </source>
</evidence>